<comment type="caution">
    <text evidence="2">The sequence shown here is derived from an EMBL/GenBank/DDBJ whole genome shotgun (WGS) entry which is preliminary data.</text>
</comment>
<evidence type="ECO:0008006" key="4">
    <source>
        <dbReference type="Google" id="ProtNLM"/>
    </source>
</evidence>
<dbReference type="Proteomes" id="UP000823388">
    <property type="component" value="Chromosome 9N"/>
</dbReference>
<sequence length="68" mass="8006">MGQKGTHLLLAFRVVLSFKVLAVEKIEYRCFYGREKYKDQEPSASNLFECLYRKKRNDTPYVQIVIAC</sequence>
<name>A0A8T0MV91_PANVG</name>
<dbReference type="EMBL" id="CM029054">
    <property type="protein sequence ID" value="KAG2541402.1"/>
    <property type="molecule type" value="Genomic_DNA"/>
</dbReference>
<dbReference type="AlphaFoldDB" id="A0A8T0MV91"/>
<evidence type="ECO:0000313" key="3">
    <source>
        <dbReference type="Proteomes" id="UP000823388"/>
    </source>
</evidence>
<organism evidence="2 3">
    <name type="scientific">Panicum virgatum</name>
    <name type="common">Blackwell switchgrass</name>
    <dbReference type="NCBI Taxonomy" id="38727"/>
    <lineage>
        <taxon>Eukaryota</taxon>
        <taxon>Viridiplantae</taxon>
        <taxon>Streptophyta</taxon>
        <taxon>Embryophyta</taxon>
        <taxon>Tracheophyta</taxon>
        <taxon>Spermatophyta</taxon>
        <taxon>Magnoliopsida</taxon>
        <taxon>Liliopsida</taxon>
        <taxon>Poales</taxon>
        <taxon>Poaceae</taxon>
        <taxon>PACMAD clade</taxon>
        <taxon>Panicoideae</taxon>
        <taxon>Panicodae</taxon>
        <taxon>Paniceae</taxon>
        <taxon>Panicinae</taxon>
        <taxon>Panicum</taxon>
        <taxon>Panicum sect. Hiantes</taxon>
    </lineage>
</organism>
<protein>
    <recommendedName>
        <fullName evidence="4">Secreted protein</fullName>
    </recommendedName>
</protein>
<reference evidence="2" key="1">
    <citation type="submission" date="2020-05" db="EMBL/GenBank/DDBJ databases">
        <title>WGS assembly of Panicum virgatum.</title>
        <authorList>
            <person name="Lovell J.T."/>
            <person name="Jenkins J."/>
            <person name="Shu S."/>
            <person name="Juenger T.E."/>
            <person name="Schmutz J."/>
        </authorList>
    </citation>
    <scope>NUCLEOTIDE SEQUENCE</scope>
    <source>
        <strain evidence="2">AP13</strain>
    </source>
</reference>
<proteinExistence type="predicted"/>
<feature type="signal peptide" evidence="1">
    <location>
        <begin position="1"/>
        <end position="22"/>
    </location>
</feature>
<dbReference type="EMBL" id="CM029054">
    <property type="protein sequence ID" value="KAG2541401.1"/>
    <property type="molecule type" value="Genomic_DNA"/>
</dbReference>
<accession>A0A8T0MV91</accession>
<evidence type="ECO:0000256" key="1">
    <source>
        <dbReference type="SAM" id="SignalP"/>
    </source>
</evidence>
<evidence type="ECO:0000313" key="2">
    <source>
        <dbReference type="EMBL" id="KAG2541401.1"/>
    </source>
</evidence>
<feature type="chain" id="PRO_5044157084" description="Secreted protein" evidence="1">
    <location>
        <begin position="23"/>
        <end position="68"/>
    </location>
</feature>
<keyword evidence="1" id="KW-0732">Signal</keyword>
<keyword evidence="3" id="KW-1185">Reference proteome</keyword>
<gene>
    <name evidence="2" type="ORF">PVAP13_9NG678000</name>
</gene>